<dbReference type="Gene3D" id="3.40.50.150">
    <property type="entry name" value="Vaccinia Virus protein VP39"/>
    <property type="match status" value="1"/>
</dbReference>
<comment type="caution">
    <text evidence="2">The sequence shown here is derived from an EMBL/GenBank/DDBJ whole genome shotgun (WGS) entry which is preliminary data.</text>
</comment>
<evidence type="ECO:0000313" key="2">
    <source>
        <dbReference type="EMBL" id="GIM79132.1"/>
    </source>
</evidence>
<reference evidence="2" key="1">
    <citation type="submission" date="2021-03" db="EMBL/GenBank/DDBJ databases">
        <title>Whole genome shotgun sequence of Actinoplanes consettensis NBRC 14913.</title>
        <authorList>
            <person name="Komaki H."/>
            <person name="Tamura T."/>
        </authorList>
    </citation>
    <scope>NUCLEOTIDE SEQUENCE</scope>
    <source>
        <strain evidence="2">NBRC 14913</strain>
    </source>
</reference>
<gene>
    <name evidence="2" type="ORF">Aco04nite_63990</name>
</gene>
<sequence length="238" mass="25969">MSAVRRLARLLPEPVRKLAVLNVGRVNRNLPGLRVDWGDIARRAPFSQVYGWDRGLPVDRHYIEQFMKANERLIAGDVLEVRSALYSQKYGSAATRTIVDVDEGNKAADLHADLNVAGSIGENRFDCVVLTQVLQYTDPQAALRTVKLALRPGGTALITVPCVGRTDPEAPDMDQWRWTPRGFAVTLERAGLTGEVQGFGNSLAAAALLLGLAAEEVPEPRLTEQDVSFPVVACVVAR</sequence>
<keyword evidence="3" id="KW-1185">Reference proteome</keyword>
<evidence type="ECO:0000313" key="3">
    <source>
        <dbReference type="Proteomes" id="UP000680865"/>
    </source>
</evidence>
<organism evidence="2 3">
    <name type="scientific">Winogradskya consettensis</name>
    <dbReference type="NCBI Taxonomy" id="113560"/>
    <lineage>
        <taxon>Bacteria</taxon>
        <taxon>Bacillati</taxon>
        <taxon>Actinomycetota</taxon>
        <taxon>Actinomycetes</taxon>
        <taxon>Micromonosporales</taxon>
        <taxon>Micromonosporaceae</taxon>
        <taxon>Winogradskya</taxon>
    </lineage>
</organism>
<feature type="domain" description="Methyltransferase type 11" evidence="1">
    <location>
        <begin position="111"/>
        <end position="158"/>
    </location>
</feature>
<dbReference type="InterPro" id="IPR013216">
    <property type="entry name" value="Methyltransf_11"/>
</dbReference>
<dbReference type="Proteomes" id="UP000680865">
    <property type="component" value="Unassembled WGS sequence"/>
</dbReference>
<dbReference type="Pfam" id="PF08241">
    <property type="entry name" value="Methyltransf_11"/>
    <property type="match status" value="1"/>
</dbReference>
<dbReference type="EMBL" id="BOQP01000036">
    <property type="protein sequence ID" value="GIM79132.1"/>
    <property type="molecule type" value="Genomic_DNA"/>
</dbReference>
<accession>A0A919SV98</accession>
<name>A0A919SV98_9ACTN</name>
<dbReference type="RefSeq" id="WP_213000917.1">
    <property type="nucleotide sequence ID" value="NZ_BAAATW010000017.1"/>
</dbReference>
<dbReference type="AlphaFoldDB" id="A0A919SV98"/>
<proteinExistence type="predicted"/>
<dbReference type="InterPro" id="IPR029063">
    <property type="entry name" value="SAM-dependent_MTases_sf"/>
</dbReference>
<dbReference type="SUPFAM" id="SSF53335">
    <property type="entry name" value="S-adenosyl-L-methionine-dependent methyltransferases"/>
    <property type="match status" value="1"/>
</dbReference>
<evidence type="ECO:0000259" key="1">
    <source>
        <dbReference type="Pfam" id="PF08241"/>
    </source>
</evidence>
<protein>
    <recommendedName>
        <fullName evidence="1">Methyltransferase type 11 domain-containing protein</fullName>
    </recommendedName>
</protein>